<sequence>MARRELGPAALGVAQAVLALLPDAAVVGCSGGADSLALALGAQWAARRRGSAVTAVVVDHGLQDGSARVAARTAGLLAGRGMTAEVVRVEVAASDGGLEAAARTARLAALASYGRPVLLGHTLDDQAETVLLGLLRGSGTRSLAGMAGTVSLGPDGASLIRPLLGLRRAATEAACRDWGVEPWEDPMNADPRFARVAVRQQLAGLSAALGRDLAPALARTAQLARADADLLDQLAGQALPVAAELAVDDLRGLPDALRWRVVHRWLGRLSPAAEFRHVLAVDALVTAWHGQGPVAVPGGQVVRTGSHLTVR</sequence>
<dbReference type="CDD" id="cd01992">
    <property type="entry name" value="TilS_N"/>
    <property type="match status" value="1"/>
</dbReference>
<comment type="catalytic activity">
    <reaction evidence="6 7">
        <text>cytidine(34) in tRNA(Ile2) + L-lysine + ATP = lysidine(34) in tRNA(Ile2) + AMP + diphosphate + H(+)</text>
        <dbReference type="Rhea" id="RHEA:43744"/>
        <dbReference type="Rhea" id="RHEA-COMP:10625"/>
        <dbReference type="Rhea" id="RHEA-COMP:10670"/>
        <dbReference type="ChEBI" id="CHEBI:15378"/>
        <dbReference type="ChEBI" id="CHEBI:30616"/>
        <dbReference type="ChEBI" id="CHEBI:32551"/>
        <dbReference type="ChEBI" id="CHEBI:33019"/>
        <dbReference type="ChEBI" id="CHEBI:82748"/>
        <dbReference type="ChEBI" id="CHEBI:83665"/>
        <dbReference type="ChEBI" id="CHEBI:456215"/>
        <dbReference type="EC" id="6.3.4.19"/>
    </reaction>
</comment>
<name>A0ABP9F234_9ACTN</name>
<evidence type="ECO:0000313" key="11">
    <source>
        <dbReference type="Proteomes" id="UP001501521"/>
    </source>
</evidence>
<keyword evidence="5 7" id="KW-0067">ATP-binding</keyword>
<evidence type="ECO:0000256" key="7">
    <source>
        <dbReference type="HAMAP-Rule" id="MF_01161"/>
    </source>
</evidence>
<proteinExistence type="inferred from homology"/>
<dbReference type="PANTHER" id="PTHR43033">
    <property type="entry name" value="TRNA(ILE)-LYSIDINE SYNTHASE-RELATED"/>
    <property type="match status" value="1"/>
</dbReference>
<keyword evidence="4 7" id="KW-0547">Nucleotide-binding</keyword>
<dbReference type="EC" id="6.3.4.19" evidence="7"/>
<accession>A0ABP9F234</accession>
<dbReference type="InterPro" id="IPR014729">
    <property type="entry name" value="Rossmann-like_a/b/a_fold"/>
</dbReference>
<comment type="subcellular location">
    <subcellularLocation>
        <location evidence="7">Cytoplasm</location>
    </subcellularLocation>
</comment>
<evidence type="ECO:0000313" key="10">
    <source>
        <dbReference type="EMBL" id="GAA4890930.1"/>
    </source>
</evidence>
<keyword evidence="11" id="KW-1185">Reference proteome</keyword>
<dbReference type="PANTHER" id="PTHR43033:SF1">
    <property type="entry name" value="TRNA(ILE)-LYSIDINE SYNTHASE-RELATED"/>
    <property type="match status" value="1"/>
</dbReference>
<dbReference type="RefSeq" id="WP_345578343.1">
    <property type="nucleotide sequence ID" value="NZ_BAABLV010000008.1"/>
</dbReference>
<comment type="function">
    <text evidence="7">Ligates lysine onto the cytidine present at position 34 of the AUA codon-specific tRNA(Ile) that contains the anticodon CAU, in an ATP-dependent manner. Cytidine is converted to lysidine, thus changing the amino acid specificity of the tRNA from methionine to isoleucine.</text>
</comment>
<feature type="binding site" evidence="7">
    <location>
        <begin position="30"/>
        <end position="35"/>
    </location>
    <ligand>
        <name>ATP</name>
        <dbReference type="ChEBI" id="CHEBI:30616"/>
    </ligand>
</feature>
<evidence type="ECO:0000259" key="8">
    <source>
        <dbReference type="Pfam" id="PF01171"/>
    </source>
</evidence>
<evidence type="ECO:0000256" key="1">
    <source>
        <dbReference type="ARBA" id="ARBA00022490"/>
    </source>
</evidence>
<dbReference type="Gene3D" id="1.20.59.20">
    <property type="match status" value="1"/>
</dbReference>
<dbReference type="InterPro" id="IPR012094">
    <property type="entry name" value="tRNA_Ile_lys_synt"/>
</dbReference>
<reference evidence="11" key="1">
    <citation type="journal article" date="2019" name="Int. J. Syst. Evol. Microbiol.">
        <title>The Global Catalogue of Microorganisms (GCM) 10K type strain sequencing project: providing services to taxonomists for standard genome sequencing and annotation.</title>
        <authorList>
            <consortium name="The Broad Institute Genomics Platform"/>
            <consortium name="The Broad Institute Genome Sequencing Center for Infectious Disease"/>
            <person name="Wu L."/>
            <person name="Ma J."/>
        </authorList>
    </citation>
    <scope>NUCLEOTIDE SEQUENCE [LARGE SCALE GENOMIC DNA]</scope>
    <source>
        <strain evidence="11">JCM 19125</strain>
    </source>
</reference>
<comment type="caution">
    <text evidence="10">The sequence shown here is derived from an EMBL/GenBank/DDBJ whole genome shotgun (WGS) entry which is preliminary data.</text>
</comment>
<dbReference type="HAMAP" id="MF_01161">
    <property type="entry name" value="tRNA_Ile_lys_synt"/>
    <property type="match status" value="1"/>
</dbReference>
<evidence type="ECO:0000256" key="6">
    <source>
        <dbReference type="ARBA" id="ARBA00048539"/>
    </source>
</evidence>
<dbReference type="NCBIfam" id="TIGR02432">
    <property type="entry name" value="lysidine_TilS_N"/>
    <property type="match status" value="1"/>
</dbReference>
<dbReference type="EMBL" id="BAABLV010000008">
    <property type="protein sequence ID" value="GAA4890930.1"/>
    <property type="molecule type" value="Genomic_DNA"/>
</dbReference>
<dbReference type="Gene3D" id="3.40.50.620">
    <property type="entry name" value="HUPs"/>
    <property type="match status" value="1"/>
</dbReference>
<comment type="similarity">
    <text evidence="7">Belongs to the tRNA(Ile)-lysidine synthase family.</text>
</comment>
<keyword evidence="2 7" id="KW-0436">Ligase</keyword>
<keyword evidence="1 7" id="KW-0963">Cytoplasm</keyword>
<evidence type="ECO:0000256" key="4">
    <source>
        <dbReference type="ARBA" id="ARBA00022741"/>
    </source>
</evidence>
<dbReference type="SUPFAM" id="SSF82829">
    <property type="entry name" value="MesJ substrate recognition domain-like"/>
    <property type="match status" value="1"/>
</dbReference>
<dbReference type="SUPFAM" id="SSF52402">
    <property type="entry name" value="Adenine nucleotide alpha hydrolases-like"/>
    <property type="match status" value="1"/>
</dbReference>
<keyword evidence="3 7" id="KW-0819">tRNA processing</keyword>
<dbReference type="Pfam" id="PF01171">
    <property type="entry name" value="ATP_bind_3"/>
    <property type="match status" value="1"/>
</dbReference>
<gene>
    <name evidence="7 10" type="primary">tilS</name>
    <name evidence="10" type="ORF">GCM10025789_04480</name>
</gene>
<organism evidence="10 11">
    <name type="scientific">Tessaracoccus lubricantis</name>
    <dbReference type="NCBI Taxonomy" id="545543"/>
    <lineage>
        <taxon>Bacteria</taxon>
        <taxon>Bacillati</taxon>
        <taxon>Actinomycetota</taxon>
        <taxon>Actinomycetes</taxon>
        <taxon>Propionibacteriales</taxon>
        <taxon>Propionibacteriaceae</taxon>
        <taxon>Tessaracoccus</taxon>
    </lineage>
</organism>
<feature type="domain" description="tRNA(Ile)-lysidine/2-thiocytidine synthase N-terminal" evidence="8">
    <location>
        <begin position="26"/>
        <end position="201"/>
    </location>
</feature>
<protein>
    <recommendedName>
        <fullName evidence="7">tRNA(Ile)-lysidine synthase</fullName>
        <ecNumber evidence="7">6.3.4.19</ecNumber>
    </recommendedName>
    <alternativeName>
        <fullName evidence="7">tRNA(Ile)-2-lysyl-cytidine synthase</fullName>
    </alternativeName>
    <alternativeName>
        <fullName evidence="7">tRNA(Ile)-lysidine synthetase</fullName>
    </alternativeName>
</protein>
<dbReference type="InterPro" id="IPR011063">
    <property type="entry name" value="TilS/TtcA_N"/>
</dbReference>
<evidence type="ECO:0000256" key="2">
    <source>
        <dbReference type="ARBA" id="ARBA00022598"/>
    </source>
</evidence>
<dbReference type="Pfam" id="PF09179">
    <property type="entry name" value="TilS"/>
    <property type="match status" value="1"/>
</dbReference>
<evidence type="ECO:0000259" key="9">
    <source>
        <dbReference type="Pfam" id="PF09179"/>
    </source>
</evidence>
<comment type="domain">
    <text evidence="7">The N-terminal region contains the highly conserved SGGXDS motif, predicted to be a P-loop motif involved in ATP binding.</text>
</comment>
<evidence type="ECO:0000256" key="5">
    <source>
        <dbReference type="ARBA" id="ARBA00022840"/>
    </source>
</evidence>
<feature type="domain" description="tRNA(Ile)-lysidine synthase substrate-binding" evidence="9">
    <location>
        <begin position="245"/>
        <end position="308"/>
    </location>
</feature>
<dbReference type="Proteomes" id="UP001501521">
    <property type="component" value="Unassembled WGS sequence"/>
</dbReference>
<evidence type="ECO:0000256" key="3">
    <source>
        <dbReference type="ARBA" id="ARBA00022694"/>
    </source>
</evidence>
<dbReference type="InterPro" id="IPR015262">
    <property type="entry name" value="tRNA_Ile_lys_synt_subst-bd"/>
</dbReference>
<dbReference type="InterPro" id="IPR012795">
    <property type="entry name" value="tRNA_Ile_lys_synt_N"/>
</dbReference>